<dbReference type="OrthoDB" id="10610846at2759"/>
<keyword evidence="1" id="KW-1133">Transmembrane helix</keyword>
<gene>
    <name evidence="2" type="ORF">Ocin01_01834</name>
</gene>
<evidence type="ECO:0000256" key="1">
    <source>
        <dbReference type="SAM" id="Phobius"/>
    </source>
</evidence>
<dbReference type="AlphaFoldDB" id="A0A1D2NHU3"/>
<name>A0A1D2NHU3_ORCCI</name>
<sequence length="200" mass="22610">MISSNPLEFEKRRYVSTLTSDKLYCDVRAPIFREVTLPYLTTGYYPPDRLRFYQICIGHRNSVEPQVPFLLLKQFTDGAEYGVYGGSEELPTVVKGITIAGITVISVATAGWASWGFIIWVWPRLILFAEALAANPETFAYLFAFLNSVPFLNFVTAWEQGKSLGECLKAFANTEFLSSALRMAPDLFTQFKKFPRPIAH</sequence>
<protein>
    <submittedName>
        <fullName evidence="2">Uncharacterized protein</fullName>
    </submittedName>
</protein>
<keyword evidence="1" id="KW-0472">Membrane</keyword>
<feature type="transmembrane region" description="Helical" evidence="1">
    <location>
        <begin position="97"/>
        <end position="119"/>
    </location>
</feature>
<comment type="caution">
    <text evidence="2">The sequence shown here is derived from an EMBL/GenBank/DDBJ whole genome shotgun (WGS) entry which is preliminary data.</text>
</comment>
<feature type="transmembrane region" description="Helical" evidence="1">
    <location>
        <begin position="139"/>
        <end position="158"/>
    </location>
</feature>
<dbReference type="EMBL" id="LJIJ01000035">
    <property type="protein sequence ID" value="ODN04838.1"/>
    <property type="molecule type" value="Genomic_DNA"/>
</dbReference>
<evidence type="ECO:0000313" key="3">
    <source>
        <dbReference type="Proteomes" id="UP000094527"/>
    </source>
</evidence>
<accession>A0A1D2NHU3</accession>
<dbReference type="Proteomes" id="UP000094527">
    <property type="component" value="Unassembled WGS sequence"/>
</dbReference>
<organism evidence="2 3">
    <name type="scientific">Orchesella cincta</name>
    <name type="common">Springtail</name>
    <name type="synonym">Podura cincta</name>
    <dbReference type="NCBI Taxonomy" id="48709"/>
    <lineage>
        <taxon>Eukaryota</taxon>
        <taxon>Metazoa</taxon>
        <taxon>Ecdysozoa</taxon>
        <taxon>Arthropoda</taxon>
        <taxon>Hexapoda</taxon>
        <taxon>Collembola</taxon>
        <taxon>Entomobryomorpha</taxon>
        <taxon>Entomobryoidea</taxon>
        <taxon>Orchesellidae</taxon>
        <taxon>Orchesellinae</taxon>
        <taxon>Orchesella</taxon>
    </lineage>
</organism>
<keyword evidence="1" id="KW-0812">Transmembrane</keyword>
<keyword evidence="3" id="KW-1185">Reference proteome</keyword>
<proteinExistence type="predicted"/>
<evidence type="ECO:0000313" key="2">
    <source>
        <dbReference type="EMBL" id="ODN04838.1"/>
    </source>
</evidence>
<reference evidence="2 3" key="1">
    <citation type="journal article" date="2016" name="Genome Biol. Evol.">
        <title>Gene Family Evolution Reflects Adaptation to Soil Environmental Stressors in the Genome of the Collembolan Orchesella cincta.</title>
        <authorList>
            <person name="Faddeeva-Vakhrusheva A."/>
            <person name="Derks M.F."/>
            <person name="Anvar S.Y."/>
            <person name="Agamennone V."/>
            <person name="Suring W."/>
            <person name="Smit S."/>
            <person name="van Straalen N.M."/>
            <person name="Roelofs D."/>
        </authorList>
    </citation>
    <scope>NUCLEOTIDE SEQUENCE [LARGE SCALE GENOMIC DNA]</scope>
    <source>
        <tissue evidence="2">Mixed pool</tissue>
    </source>
</reference>